<dbReference type="PANTHER" id="PTHR12703:SF4">
    <property type="entry name" value="TRANSMEMBRANE PROTEIN 33"/>
    <property type="match status" value="1"/>
</dbReference>
<dbReference type="InterPro" id="IPR051645">
    <property type="entry name" value="PER33/POM33_regulator"/>
</dbReference>
<feature type="transmembrane region" description="Helical" evidence="7">
    <location>
        <begin position="54"/>
        <end position="75"/>
    </location>
</feature>
<organism evidence="8 10">
    <name type="scientific">Yarrowia lipolytica</name>
    <name type="common">Candida lipolytica</name>
    <dbReference type="NCBI Taxonomy" id="4952"/>
    <lineage>
        <taxon>Eukaryota</taxon>
        <taxon>Fungi</taxon>
        <taxon>Dikarya</taxon>
        <taxon>Ascomycota</taxon>
        <taxon>Saccharomycotina</taxon>
        <taxon>Dipodascomycetes</taxon>
        <taxon>Dipodascales</taxon>
        <taxon>Dipodascales incertae sedis</taxon>
        <taxon>Yarrowia</taxon>
    </lineage>
</organism>
<dbReference type="VEuPathDB" id="FungiDB:YALI0_D00275g"/>
<dbReference type="GO" id="GO:0005783">
    <property type="term" value="C:endoplasmic reticulum"/>
    <property type="evidence" value="ECO:0007669"/>
    <property type="project" value="TreeGrafter"/>
</dbReference>
<keyword evidence="5 7" id="KW-0472">Membrane</keyword>
<dbReference type="GO" id="GO:0016020">
    <property type="term" value="C:membrane"/>
    <property type="evidence" value="ECO:0007669"/>
    <property type="project" value="UniProtKB-SubCell"/>
</dbReference>
<evidence type="ECO:0000256" key="2">
    <source>
        <dbReference type="ARBA" id="ARBA00007322"/>
    </source>
</evidence>
<dbReference type="PANTHER" id="PTHR12703">
    <property type="entry name" value="TRANSMEMBRANE PROTEIN 33"/>
    <property type="match status" value="1"/>
</dbReference>
<feature type="region of interest" description="Disordered" evidence="6">
    <location>
        <begin position="276"/>
        <end position="325"/>
    </location>
</feature>
<evidence type="ECO:0000313" key="11">
    <source>
        <dbReference type="Proteomes" id="UP000256601"/>
    </source>
</evidence>
<dbReference type="AlphaFoldDB" id="A0A1D8NCL0"/>
<dbReference type="KEGG" id="yli:2910377"/>
<feature type="transmembrane region" description="Helical" evidence="7">
    <location>
        <begin position="194"/>
        <end position="219"/>
    </location>
</feature>
<evidence type="ECO:0000256" key="6">
    <source>
        <dbReference type="SAM" id="MobiDB-lite"/>
    </source>
</evidence>
<evidence type="ECO:0000256" key="1">
    <source>
        <dbReference type="ARBA" id="ARBA00004141"/>
    </source>
</evidence>
<dbReference type="Proteomes" id="UP000182444">
    <property type="component" value="Chromosome 1D"/>
</dbReference>
<accession>A0A1D8NCL0</accession>
<evidence type="ECO:0000313" key="8">
    <source>
        <dbReference type="EMBL" id="AOW03370.1"/>
    </source>
</evidence>
<dbReference type="GeneID" id="2910377"/>
<sequence>MPEEPVQGIQSAAMFVDPMTGHLPATTDTPGFLARPKGDINPQKKADKMVPLHVLWFFSHQAIVGTGACYFALFFMGLCNCKLARGLYRIFFLACISAYYTSIYRKYGGQRPSRYVLLQTDTFQYLLMALLFLISRRSIFKLFPFFMYSVMHVAETLRRRVLKRDSPLAHQLNDNILKFEAPIQRIVADSEILILLRILLNAILFRQGAAVCLLIYVVIFRLRVAYSPPIQESLKRQEERIDDVVAQSWVPEPVKKHWGRFRDLVDNYEHSRLTSLHDDPDDDLVEVHSDEEGYDQNEDPDDIRNVPKKKTVKRRADLDENDKKE</sequence>
<dbReference type="EMBL" id="CP017556">
    <property type="protein sequence ID" value="AOW03370.1"/>
    <property type="molecule type" value="Genomic_DNA"/>
</dbReference>
<feature type="transmembrane region" description="Helical" evidence="7">
    <location>
        <begin position="87"/>
        <end position="105"/>
    </location>
</feature>
<dbReference type="VEuPathDB" id="FungiDB:YALI1_D00273g"/>
<evidence type="ECO:0000256" key="7">
    <source>
        <dbReference type="SAM" id="Phobius"/>
    </source>
</evidence>
<evidence type="ECO:0000313" key="10">
    <source>
        <dbReference type="Proteomes" id="UP000182444"/>
    </source>
</evidence>
<dbReference type="EMBL" id="KZ859072">
    <property type="protein sequence ID" value="RDW23631.1"/>
    <property type="molecule type" value="Genomic_DNA"/>
</dbReference>
<feature type="transmembrane region" description="Helical" evidence="7">
    <location>
        <begin position="125"/>
        <end position="150"/>
    </location>
</feature>
<name>A0A1D8NCL0_YARLL</name>
<dbReference type="Proteomes" id="UP000256601">
    <property type="component" value="Unassembled WGS sequence"/>
</dbReference>
<evidence type="ECO:0000313" key="9">
    <source>
        <dbReference type="EMBL" id="RDW23631.1"/>
    </source>
</evidence>
<keyword evidence="3 7" id="KW-0812">Transmembrane</keyword>
<proteinExistence type="inferred from homology"/>
<evidence type="ECO:0000256" key="4">
    <source>
        <dbReference type="ARBA" id="ARBA00022989"/>
    </source>
</evidence>
<dbReference type="Pfam" id="PF03661">
    <property type="entry name" value="TMEM33_Pom33"/>
    <property type="match status" value="1"/>
</dbReference>
<comment type="subcellular location">
    <subcellularLocation>
        <location evidence="1">Membrane</location>
        <topology evidence="1">Multi-pass membrane protein</topology>
    </subcellularLocation>
</comment>
<protein>
    <submittedName>
        <fullName evidence="8">Uncharacterized protein</fullName>
    </submittedName>
</protein>
<keyword evidence="4 7" id="KW-1133">Transmembrane helix</keyword>
<dbReference type="GO" id="GO:0061024">
    <property type="term" value="P:membrane organization"/>
    <property type="evidence" value="ECO:0007669"/>
    <property type="project" value="TreeGrafter"/>
</dbReference>
<evidence type="ECO:0000256" key="5">
    <source>
        <dbReference type="ARBA" id="ARBA00023136"/>
    </source>
</evidence>
<feature type="compositionally biased region" description="Acidic residues" evidence="6">
    <location>
        <begin position="292"/>
        <end position="301"/>
    </location>
</feature>
<evidence type="ECO:0000256" key="3">
    <source>
        <dbReference type="ARBA" id="ARBA00022692"/>
    </source>
</evidence>
<dbReference type="InterPro" id="IPR005344">
    <property type="entry name" value="TMEM33/Pom33"/>
</dbReference>
<reference evidence="9 11" key="2">
    <citation type="submission" date="2018-07" db="EMBL/GenBank/DDBJ databases">
        <title>Draft Genome Assemblies for Five Robust Yarrowia lipolytica Strains Exhibiting High Lipid Production and Pentose Sugar Utilization and Sugar Alcohol Secretion from Undetoxified Lignocellulosic Biomass Hydrolysates.</title>
        <authorList>
            <consortium name="DOE Joint Genome Institute"/>
            <person name="Walker C."/>
            <person name="Ryu S."/>
            <person name="Na H."/>
            <person name="Zane M."/>
            <person name="LaButti K."/>
            <person name="Lipzen A."/>
            <person name="Haridas S."/>
            <person name="Barry K."/>
            <person name="Grigoriev I.V."/>
            <person name="Quarterman J."/>
            <person name="Slininger P."/>
            <person name="Dien B."/>
            <person name="Trinh C.T."/>
        </authorList>
    </citation>
    <scope>NUCLEOTIDE SEQUENCE [LARGE SCALE GENOMIC DNA]</scope>
    <source>
        <strain evidence="9 11">YB392</strain>
    </source>
</reference>
<gene>
    <name evidence="9" type="ORF">B0I71DRAFT_135636</name>
    <name evidence="8" type="ORF">YALI1_D00273g</name>
</gene>
<dbReference type="eggNOG" id="KOG4002">
    <property type="taxonomic scope" value="Eukaryota"/>
</dbReference>
<dbReference type="GO" id="GO:0071786">
    <property type="term" value="P:endoplasmic reticulum tubular network organization"/>
    <property type="evidence" value="ECO:0007669"/>
    <property type="project" value="TreeGrafter"/>
</dbReference>
<reference evidence="8 10" key="1">
    <citation type="journal article" date="2016" name="PLoS ONE">
        <title>Sequence Assembly of Yarrowia lipolytica Strain W29/CLIB89 Shows Transposable Element Diversity.</title>
        <authorList>
            <person name="Magnan C."/>
            <person name="Yu J."/>
            <person name="Chang I."/>
            <person name="Jahn E."/>
            <person name="Kanomata Y."/>
            <person name="Wu J."/>
            <person name="Zeller M."/>
            <person name="Oakes M."/>
            <person name="Baldi P."/>
            <person name="Sandmeyer S."/>
        </authorList>
    </citation>
    <scope>NUCLEOTIDE SEQUENCE [LARGE SCALE GENOMIC DNA]</scope>
    <source>
        <strain evidence="8">CLIB89</strain>
        <strain evidence="10">CLIB89(W29)</strain>
    </source>
</reference>
<comment type="similarity">
    <text evidence="2">Belongs to the PER33/POM33 family.</text>
</comment>
<feature type="compositionally biased region" description="Basic and acidic residues" evidence="6">
    <location>
        <begin position="314"/>
        <end position="325"/>
    </location>
</feature>